<evidence type="ECO:0000313" key="1">
    <source>
        <dbReference type="EMBL" id="KGT74534.1"/>
    </source>
</evidence>
<reference evidence="1 2" key="1">
    <citation type="submission" date="2014-09" db="EMBL/GenBank/DDBJ databases">
        <title>Draft genome of Bradyrhizobium japonicum Is-34.</title>
        <authorList>
            <person name="Tsurumaru H."/>
            <person name="Yamakawa T."/>
            <person name="Hashimoto S."/>
            <person name="Okizaki K."/>
            <person name="Kanesaki Y."/>
            <person name="Yoshikawa H."/>
            <person name="Yajima S."/>
        </authorList>
    </citation>
    <scope>NUCLEOTIDE SEQUENCE [LARGE SCALE GENOMIC DNA]</scope>
    <source>
        <strain evidence="1 2">Is-34</strain>
    </source>
</reference>
<dbReference type="EMBL" id="JRPN01000030">
    <property type="protein sequence ID" value="KGT74534.1"/>
    <property type="molecule type" value="Genomic_DNA"/>
</dbReference>
<sequence>MDQSDRRIGVDFTREMENLWLHPSRCVGIPTPFVVDRDGRIAFVGLTMQLDDVLPKVLSGSWRISDEAKAAETERIARDKRIRGETARKN</sequence>
<name>A0A0A3XMR5_BRAJP</name>
<dbReference type="Proteomes" id="UP000030377">
    <property type="component" value="Unassembled WGS sequence"/>
</dbReference>
<gene>
    <name evidence="1" type="ORF">MA20_38265</name>
</gene>
<comment type="caution">
    <text evidence="1">The sequence shown here is derived from an EMBL/GenBank/DDBJ whole genome shotgun (WGS) entry which is preliminary data.</text>
</comment>
<protein>
    <submittedName>
        <fullName evidence="1">Uncharacterized protein</fullName>
    </submittedName>
</protein>
<proteinExistence type="predicted"/>
<accession>A0A0A3XMR5</accession>
<dbReference type="RefSeq" id="WP_041959858.1">
    <property type="nucleotide sequence ID" value="NZ_CP081350.1"/>
</dbReference>
<evidence type="ECO:0000313" key="2">
    <source>
        <dbReference type="Proteomes" id="UP000030377"/>
    </source>
</evidence>
<dbReference type="AlphaFoldDB" id="A0A0A3XMR5"/>
<organism evidence="1 2">
    <name type="scientific">Bradyrhizobium japonicum</name>
    <dbReference type="NCBI Taxonomy" id="375"/>
    <lineage>
        <taxon>Bacteria</taxon>
        <taxon>Pseudomonadati</taxon>
        <taxon>Pseudomonadota</taxon>
        <taxon>Alphaproteobacteria</taxon>
        <taxon>Hyphomicrobiales</taxon>
        <taxon>Nitrobacteraceae</taxon>
        <taxon>Bradyrhizobium</taxon>
    </lineage>
</organism>